<evidence type="ECO:0000256" key="1">
    <source>
        <dbReference type="ARBA" id="ARBA00001966"/>
    </source>
</evidence>
<gene>
    <name evidence="9" type="ORF">METZ01_LOCUS52672</name>
</gene>
<dbReference type="InterPro" id="IPR014013">
    <property type="entry name" value="Helic_SF1/SF2_ATP-bd_DinG/Rad3"/>
</dbReference>
<dbReference type="InterPro" id="IPR006555">
    <property type="entry name" value="ATP-dep_Helicase_C"/>
</dbReference>
<reference evidence="9" key="1">
    <citation type="submission" date="2018-05" db="EMBL/GenBank/DDBJ databases">
        <authorList>
            <person name="Lanie J.A."/>
            <person name="Ng W.-L."/>
            <person name="Kazmierczak K.M."/>
            <person name="Andrzejewski T.M."/>
            <person name="Davidsen T.M."/>
            <person name="Wayne K.J."/>
            <person name="Tettelin H."/>
            <person name="Glass J.I."/>
            <person name="Rusch D."/>
            <person name="Podicherti R."/>
            <person name="Tsui H.-C.T."/>
            <person name="Winkler M.E."/>
        </authorList>
    </citation>
    <scope>NUCLEOTIDE SEQUENCE</scope>
</reference>
<dbReference type="GO" id="GO:0016818">
    <property type="term" value="F:hydrolase activity, acting on acid anhydrides, in phosphorus-containing anhydrides"/>
    <property type="evidence" value="ECO:0007669"/>
    <property type="project" value="InterPro"/>
</dbReference>
<keyword evidence="2" id="KW-0547">Nucleotide-binding</keyword>
<dbReference type="SMART" id="SM00491">
    <property type="entry name" value="HELICc2"/>
    <property type="match status" value="1"/>
</dbReference>
<protein>
    <recommendedName>
        <fullName evidence="5">DNA 5'-3' helicase</fullName>
        <ecNumber evidence="5">5.6.2.3</ecNumber>
    </recommendedName>
</protein>
<comment type="cofactor">
    <cofactor evidence="1">
        <name>[4Fe-4S] cluster</name>
        <dbReference type="ChEBI" id="CHEBI:49883"/>
    </cofactor>
</comment>
<dbReference type="InterPro" id="IPR045028">
    <property type="entry name" value="DinG/Rad3-like"/>
</dbReference>
<dbReference type="InterPro" id="IPR011545">
    <property type="entry name" value="DEAD/DEAH_box_helicase_dom"/>
</dbReference>
<dbReference type="InterPro" id="IPR027417">
    <property type="entry name" value="P-loop_NTPase"/>
</dbReference>
<dbReference type="InterPro" id="IPR014001">
    <property type="entry name" value="Helicase_ATP-bd"/>
</dbReference>
<dbReference type="SUPFAM" id="SSF52540">
    <property type="entry name" value="P-loop containing nucleoside triphosphate hydrolases"/>
    <property type="match status" value="1"/>
</dbReference>
<organism evidence="9">
    <name type="scientific">marine metagenome</name>
    <dbReference type="NCBI Taxonomy" id="408172"/>
    <lineage>
        <taxon>unclassified sequences</taxon>
        <taxon>metagenomes</taxon>
        <taxon>ecological metagenomes</taxon>
    </lineage>
</organism>
<dbReference type="PROSITE" id="PS51193">
    <property type="entry name" value="HELICASE_ATP_BIND_2"/>
    <property type="match status" value="1"/>
</dbReference>
<dbReference type="Gene3D" id="3.40.50.300">
    <property type="entry name" value="P-loop containing nucleotide triphosphate hydrolases"/>
    <property type="match status" value="2"/>
</dbReference>
<feature type="region of interest" description="Disordered" evidence="7">
    <location>
        <begin position="86"/>
        <end position="108"/>
    </location>
</feature>
<dbReference type="GO" id="GO:0043139">
    <property type="term" value="F:5'-3' DNA helicase activity"/>
    <property type="evidence" value="ECO:0007669"/>
    <property type="project" value="UniProtKB-EC"/>
</dbReference>
<dbReference type="PANTHER" id="PTHR11472:SF34">
    <property type="entry name" value="REGULATOR OF TELOMERE ELONGATION HELICASE 1"/>
    <property type="match status" value="1"/>
</dbReference>
<name>A0A381S938_9ZZZZ</name>
<feature type="domain" description="Helicase ATP-binding" evidence="8">
    <location>
        <begin position="125"/>
        <end position="399"/>
    </location>
</feature>
<dbReference type="AlphaFoldDB" id="A0A381S938"/>
<comment type="catalytic activity">
    <reaction evidence="6">
        <text>ATP + H2O = ADP + phosphate + H(+)</text>
        <dbReference type="Rhea" id="RHEA:13065"/>
        <dbReference type="ChEBI" id="CHEBI:15377"/>
        <dbReference type="ChEBI" id="CHEBI:15378"/>
        <dbReference type="ChEBI" id="CHEBI:30616"/>
        <dbReference type="ChEBI" id="CHEBI:43474"/>
        <dbReference type="ChEBI" id="CHEBI:456216"/>
        <dbReference type="EC" id="5.6.2.3"/>
    </reaction>
</comment>
<proteinExistence type="predicted"/>
<dbReference type="GO" id="GO:0003676">
    <property type="term" value="F:nucleic acid binding"/>
    <property type="evidence" value="ECO:0007669"/>
    <property type="project" value="InterPro"/>
</dbReference>
<dbReference type="EC" id="5.6.2.3" evidence="5"/>
<dbReference type="SUPFAM" id="SSF53098">
    <property type="entry name" value="Ribonuclease H-like"/>
    <property type="match status" value="1"/>
</dbReference>
<feature type="non-terminal residue" evidence="9">
    <location>
        <position position="1"/>
    </location>
</feature>
<sequence>YVIHPTQLDYSLTGLSLFLDLDISNAHRAMADCENTMNLFINLVTAIKNMQLRTFVEINNMATKGSWESLPVLQALLSERLLSEKTQENTLSPKADPSTESQTEIQSKDRNFSTDLQELFSDHGALAYSLTAFEERQEQLDMAVMVKETIENNSTSVIEAGTGVGKSMAYLIPAIQYAKDNDKRVVISTNTINLQDQLMEEDLPIAAWAVKTGHKTAANSDVRYSVLKGRRNYLCLKKFRYFASREQLDKSETILISKILVWLDTTLTGDQAELNLSRTQHRFLWSRLNAEGAFMCGGYNGKCFLKQAREEASTSDLVVVNHSLLMADLKSGRSLLPEFGALVIDEAHHLEDQATQAFGFQVSHGLAGETLSPLRGRDSIFSNINTLFAPLKMNAEDVRGLSNSSESVASSLKSLQDSFNILFSFATEIMKQSTGHKSSFLPSDKYRIKIGEEPPLWDDLCSLGRDIEGQVSSISKGLIAANRILEKYENHRSVVEILGDIHNTQNSIVEVNNFIQHFLFERTQNYVYWISLDHNPDYSTLSGAPIEVGDQLKDQLFDQDFSVVITSATLSTDGSFQHINQRLGINPEYQLLLGSPFPYEDLATVVMPTDIPDPREPYYEEMVAKNIYQAAMAAGGRTIALFTSYSSLKTVFQLLKDKYSGDYLDILAQGMSGTPRQLIERMKKHPETVLLGTSSFWEGIDLRGDALQVLVITRLPFDVPSDPIYSARAEKYSNPFMEYALPNAIIRFRQGFGRLVRSNKDRGAVFILDSRVINSRYGHRFIKALPKMEIQRPKSEEVESIVSNWLGI</sequence>
<dbReference type="Pfam" id="PF00270">
    <property type="entry name" value="DEAD"/>
    <property type="match status" value="1"/>
</dbReference>
<dbReference type="GO" id="GO:0006139">
    <property type="term" value="P:nucleobase-containing compound metabolic process"/>
    <property type="evidence" value="ECO:0007669"/>
    <property type="project" value="InterPro"/>
</dbReference>
<dbReference type="SMART" id="SM00487">
    <property type="entry name" value="DEXDc"/>
    <property type="match status" value="1"/>
</dbReference>
<keyword evidence="3" id="KW-0378">Hydrolase</keyword>
<evidence type="ECO:0000256" key="3">
    <source>
        <dbReference type="ARBA" id="ARBA00022801"/>
    </source>
</evidence>
<evidence type="ECO:0000313" key="9">
    <source>
        <dbReference type="EMBL" id="SUZ99818.1"/>
    </source>
</evidence>
<evidence type="ECO:0000256" key="2">
    <source>
        <dbReference type="ARBA" id="ARBA00022741"/>
    </source>
</evidence>
<dbReference type="InterPro" id="IPR012337">
    <property type="entry name" value="RNaseH-like_sf"/>
</dbReference>
<evidence type="ECO:0000256" key="7">
    <source>
        <dbReference type="SAM" id="MobiDB-lite"/>
    </source>
</evidence>
<evidence type="ECO:0000256" key="5">
    <source>
        <dbReference type="ARBA" id="ARBA00044969"/>
    </source>
</evidence>
<dbReference type="EMBL" id="UINC01002740">
    <property type="protein sequence ID" value="SUZ99818.1"/>
    <property type="molecule type" value="Genomic_DNA"/>
</dbReference>
<dbReference type="GO" id="GO:0005524">
    <property type="term" value="F:ATP binding"/>
    <property type="evidence" value="ECO:0007669"/>
    <property type="project" value="UniProtKB-KW"/>
</dbReference>
<evidence type="ECO:0000256" key="4">
    <source>
        <dbReference type="ARBA" id="ARBA00022840"/>
    </source>
</evidence>
<dbReference type="Pfam" id="PF13307">
    <property type="entry name" value="Helicase_C_2"/>
    <property type="match status" value="1"/>
</dbReference>
<evidence type="ECO:0000259" key="8">
    <source>
        <dbReference type="PROSITE" id="PS51193"/>
    </source>
</evidence>
<keyword evidence="4" id="KW-0067">ATP-binding</keyword>
<accession>A0A381S938</accession>
<evidence type="ECO:0000256" key="6">
    <source>
        <dbReference type="ARBA" id="ARBA00048954"/>
    </source>
</evidence>
<dbReference type="PANTHER" id="PTHR11472">
    <property type="entry name" value="DNA REPAIR DEAD HELICASE RAD3/XP-D SUBFAMILY MEMBER"/>
    <property type="match status" value="1"/>
</dbReference>
<feature type="compositionally biased region" description="Polar residues" evidence="7">
    <location>
        <begin position="88"/>
        <end position="105"/>
    </location>
</feature>